<dbReference type="InterPro" id="IPR036028">
    <property type="entry name" value="SH3-like_dom_sf"/>
</dbReference>
<feature type="compositionally biased region" description="Polar residues" evidence="6">
    <location>
        <begin position="657"/>
        <end position="671"/>
    </location>
</feature>
<feature type="region of interest" description="Disordered" evidence="6">
    <location>
        <begin position="2448"/>
        <end position="2475"/>
    </location>
</feature>
<proteinExistence type="predicted"/>
<feature type="compositionally biased region" description="Low complexity" evidence="6">
    <location>
        <begin position="2827"/>
        <end position="2839"/>
    </location>
</feature>
<feature type="compositionally biased region" description="Polar residues" evidence="6">
    <location>
        <begin position="2314"/>
        <end position="2323"/>
    </location>
</feature>
<feature type="region of interest" description="Disordered" evidence="6">
    <location>
        <begin position="2224"/>
        <end position="2390"/>
    </location>
</feature>
<dbReference type="Pfam" id="PF07653">
    <property type="entry name" value="SH3_2"/>
    <property type="match status" value="1"/>
</dbReference>
<dbReference type="Gene3D" id="2.30.30.40">
    <property type="entry name" value="SH3 Domains"/>
    <property type="match status" value="3"/>
</dbReference>
<feature type="compositionally biased region" description="Basic and acidic residues" evidence="6">
    <location>
        <begin position="1673"/>
        <end position="1686"/>
    </location>
</feature>
<evidence type="ECO:0000259" key="8">
    <source>
        <dbReference type="PROSITE" id="PS50831"/>
    </source>
</evidence>
<evidence type="ECO:0000256" key="2">
    <source>
        <dbReference type="ARBA" id="ARBA00022443"/>
    </source>
</evidence>
<evidence type="ECO:0000259" key="7">
    <source>
        <dbReference type="PROSITE" id="PS50002"/>
    </source>
</evidence>
<dbReference type="RefSeq" id="XP_047739295.1">
    <property type="nucleotide sequence ID" value="XM_047883339.1"/>
</dbReference>
<evidence type="ECO:0000256" key="4">
    <source>
        <dbReference type="ARBA" id="ARBA00022949"/>
    </source>
</evidence>
<feature type="compositionally biased region" description="Polar residues" evidence="6">
    <location>
        <begin position="1522"/>
        <end position="1553"/>
    </location>
</feature>
<keyword evidence="9" id="KW-1185">Reference proteome</keyword>
<dbReference type="CDD" id="cd11781">
    <property type="entry name" value="SH3_Sorbs_1"/>
    <property type="match status" value="1"/>
</dbReference>
<dbReference type="GeneID" id="108676805"/>
<feature type="region of interest" description="Disordered" evidence="6">
    <location>
        <begin position="2786"/>
        <end position="2839"/>
    </location>
</feature>
<feature type="compositionally biased region" description="Polar residues" evidence="6">
    <location>
        <begin position="2186"/>
        <end position="2203"/>
    </location>
</feature>
<dbReference type="GO" id="GO:0070161">
    <property type="term" value="C:anchoring junction"/>
    <property type="evidence" value="ECO:0007669"/>
    <property type="project" value="UniProtKB-SubCell"/>
</dbReference>
<sequence>MGQYYATAVAPAEGTTDSTKTGEHSDSDTTMISPTDDGEKTTEADMLHEYDHVNSEDMRSDDIVDYKSEQFSKSPRSSPNSTVNSSWRTSQASTNTAESSSPAADSDDTLGKDMSELSSINSRLSTLNDSRDPCFGTLDRKAVHSKNAELPKSHESNLLPTVIEKVPLVANSGSQSNFLTTPSMSLPATRKPVSTIEDALEDLENIEKTAQSILMKHESIESYNRAGSVTPTNNQNVEQLNTAEPPISSFASQNIEHEDISVTSTSLESSNQTPNVVPLESDKIKERGETASNHIEANEASDLRVEKVSIASEETAFKLSNEATASQTPTASMIPEVEPEDVEMNNHKMSASLTVEIVGENRKRPSPPPRKKHNARGKEKKEQADSFSEEKPPLPPSASPVPKTDVKKRWWSRTKETPIFISRESYNEEQVSKELQRLRQSYKESDINDFLDSLDNTKIPMDYDDEFFEQLLTGIKNDLDPIAPTESTESLNIISEAPLPENTSCENISDLERKVRPRSLSTSKRFEKVKERIKELLRRRKKKYGKCVEDQLVPSSSQTSATNSRPETPSSRPATPRSRSTTPECRVFSSDTTKIEDTNKKSFGIFEFLKKSSPKVLRKHYDKKMRRKSDSLQTSENEADDKEAFIISTEDIHSTRSEASGSRSNLKGSKTSLDESKSIKKEVRFTADESAVVKHFDDKPPEHSIIDTTPTFVDIKVTKQQIITVEETIEFDQQLAGQDEGSLNEDASYGFHDSNDRNSELTFSVENLLPKLPERVKPPRRKKKQKVIPSTIENIANEDFRVSIGSDQSRESWATNSTTNITSENPSIPAEDSPTPNQNAGVSFDFAADYSAKENSSEAVQFLNREESSLSRTEDRNEYSFIGKDVPHMHEAEPHGKAETHVSSSCEDKKEISNRTISTKITDTSTKNKYIDQDTCTVNDSVKIDVQASNKALILDETSINAYSSAIEANSLKEPSPQPFPNICENVSSFYDNDNIFEEPMSRIVEEDASSISEEEIKPIPLLSITSSKPGSVSLTSISQAQKSEEKCETISVPSDTAKLEVKNKNVSEPSHELYDEAAEVCDAMKQFTSQNEDPKDVNCKPLEIVTKATPQAAKLQQNYVGSEITSQEEFVYDSEGKVVNKNKYDDIDINVLSSITQEMTLIASDMDLEIQMAENIMNENPKAPIENRDVSPSTLHVHDSSTPDIISRIQVNHCQRISDTDFSEILKPICFQTDNKNEHLRCEPEKEKDGWVFVEKDGAHDFPKSSITSSKGFYGPPIIYSSGKVLAPNKLELESKDGWIQTSENPVPVPPRQFQQKMPMQVVTELKSILSENTTAPILRKAPEPLPRWDSNIKFNAMAKKLPAPTSTHQEPARYMSSSALQQLGLNETSLLGEIENILGVGPLASSASAPKPRISPPKGFTFTELNNPLQPANFKEPSPAVEYNSSTASKSKWIRTESGGYVRVPSQENLLIDDKNVVELKQQEPTSSPNVSNDTTVPSKSTANSSKQTVSPVTTVPKFTPTSRDFGQPNQFTAQINSQTKASSNQRSVSLTRLGDKSEKDNALSSQDGKLEQQKLEQNGNIEKRALQKELAPPPRALGSNESVVGGGGDGLRGRISGQSGYPYNRTPEAFAATKAGSASPSLGRKEYRRVAYDGSTLHRRPSQENVAAPRPEESFAWRDKEAQQLKTSLPRSQNPTVTLLQKKREGHIPSKRPEYLSGDESSYYKPSDKLYTIKREYESEDDDTGSSRRFAVLGPRKIDGVGPTTVDGVPVSLKTGVKSEYQGDWYRKMFDSLHKVKDDDFVTVKYKVPRVRYGSSGYMSEPEGYDSDFGLSSRYSTLDRRGRGGLDWDPNDTLSRNDAEQGGAERNVKRYVHQPGRIEDYIPGRSSLSEKELRANPEVEYKLESRDQDPPRGSSNHRYNPARMQMSHALKEGGYESDSTLVFRKQSERRPENRNISEVYRQIQRGGEVPLEGLRKAAPRKPKDDFFVVYSDLDLGLSHPALSDLSAATRAFSSPALSAVQSTSEVSNAPSSDNPKSTTESSSEERSSQNCSSFSVGDEAEDMSSKPKVSTNAKISPASPNAPRRVSSKWHPSLIKITKDKPPAANIRSVSAERVRATRALYSSWHREMVTKSKDKLSPGRATLHAPRTRASPSSTTPKTFLLGRRAVSESRFTIQDRELSPSPGSNDNTSALDKTRKLTSVNRSNSINVKSIEPKIREKSCLLTSASPPRRLLSPRSDSPRRNSSPVSELGRPPLSRHTVSSKIKTKSYQEKSGSSTLGMRSRSAEHPGSARIARHSCCIASTEKDSHSKTLPGTNKTKILNRRAHPTDSKRLRQSESFDTTHSNETGYSSMLDLSPSPSPDNLHFASPIGRSSKNAKTFERRNQSTSVNFPSSYFRRTLTSADYAERRAKWETLSRSEPKKRFRSISPPKSLIPLRSTSLVRQASSAMKKNQSKLTEEQPRRSRSLEVVSSSPYISPEKYRQYILEVRLAAPQNVRVSNLRRLFSSLDRVQHLERSISSTDLSLLERKASYLLGFEAWKKLKDNERKALEYKLLINELDVAQSNKDFLYCVSPERKWIGDSFLRGKNKSVQEIRRKFLEQNTSPERFEQRSKTDFIYSSGVYKGLWRGESVKECARNIISKQHPSELKTKLNRDSIERRSMGLWTSLSLEQVNALKDQLNDIYGSMHNVQSWKERKKLSRSRSQKERGETNRETHETVNIAATGRLLTEKFAKRAARPASADCSLLTSPELVPSSLSKLTNIEAERKKLSKQLSLELKEKVNEQRKGADTNINRVLANHGSRRTPSISPDSTSRMSPRTCYSLDISDSSQPSSLTSHADDQFFLLLQKPLRSRSLPPDLNDEDGESSDSDVSVRTVIHKDVAGKVKFFEKRARKQSRSSERYSSVNNRLSLPSEPDLCRFSATLPASYKKRQSAPTLSSHDLYTREDVPSSKPRGRHENYFMKRRVGSESMSTSKDHRYGDYDGSYSRSYLKYVKTGDVFRLRDKYESTEKLSYSDKLRANSLPNLEDTLSRVTPNNRTIVRAQENGDVSSVRQKYEVPRKSRSPTRWVPIRDEYVPKSKIKSTLERLGEKSESLYDPATIERVSKRDSVEKSVLKRVHTGLVETKVGRIESNIHLKSGLSLLGHMYTSSPSLTELSNMGPLVPPRPLSPTSAAPKKPLRLHQAVTAKPLQTSTPTVSPLDGSSLKSDLRVVTPPEMNRCFAGKNFPDYNAENHRPKSRYIPLDCQGAVSWTRSLERPRRLARAIAPASFNGPAVTTCAVNSCATSYFSCTRQMTVPSSRLSYSSSYSTNPSRSSIGSQGFILPYFDHRQAQPSSLPYVSPPSRVSSYSFQGDLPEPGNYYQYRPQTSRYDCRSLSPPRSYSQFSDVHSPARYGPYSGQRLPQDYSHNRNSYLSSGERSSYLEAKSLPGSVISTPRPISPPRSLYSARAPPRPPQRKSAREFEAQLTRSRNRLQAVRDHNFNKAVTWKDPVIGPLPFPYLAAGGYGFSRSDSPYKYDTSEVNIHYKTPVRLEQKEHIPDEELARRQEEHMQRVYEQERRKKYLAEVEDIERRRHADNFTPLQKSPIPLNRYDDDIVTGRPPNKQVARALFSFTAQNKRELSFNKGDVISVRRQIDKNWHEGELRGIVGIFPSNYVEILPAESLKSHVRKPAEGQARARFAFQAQTAMEMSLSKGETVILTRRVDQNWYEGRVGARRGIFPVSYVDVLVEPGDKASPSSSPLPRPALPSTTVLYNGVVPASASANSTMSGTSAVQQQQTTTVESRATYNQQLSVNTQQESVPYRALYNYKPQNEDELELKEGDVVMVMEKCDDGWYVGTSRRTSLFGTFPGNYVERIA</sequence>
<evidence type="ECO:0000256" key="6">
    <source>
        <dbReference type="SAM" id="MobiDB-lite"/>
    </source>
</evidence>
<organism evidence="9 10">
    <name type="scientific">Hyalella azteca</name>
    <name type="common">Amphipod</name>
    <dbReference type="NCBI Taxonomy" id="294128"/>
    <lineage>
        <taxon>Eukaryota</taxon>
        <taxon>Metazoa</taxon>
        <taxon>Ecdysozoa</taxon>
        <taxon>Arthropoda</taxon>
        <taxon>Crustacea</taxon>
        <taxon>Multicrustacea</taxon>
        <taxon>Malacostraca</taxon>
        <taxon>Eumalacostraca</taxon>
        <taxon>Peracarida</taxon>
        <taxon>Amphipoda</taxon>
        <taxon>Senticaudata</taxon>
        <taxon>Talitrida</taxon>
        <taxon>Talitroidea</taxon>
        <taxon>Hyalellidae</taxon>
        <taxon>Hyalella</taxon>
    </lineage>
</organism>
<dbReference type="Pfam" id="PF14604">
    <property type="entry name" value="SH3_9"/>
    <property type="match status" value="1"/>
</dbReference>
<feature type="region of interest" description="Disordered" evidence="6">
    <location>
        <begin position="892"/>
        <end position="911"/>
    </location>
</feature>
<feature type="compositionally biased region" description="Low complexity" evidence="6">
    <location>
        <begin position="2226"/>
        <end position="2252"/>
    </location>
</feature>
<feature type="compositionally biased region" description="Polar residues" evidence="6">
    <location>
        <begin position="1687"/>
        <end position="1702"/>
    </location>
</feature>
<feature type="region of interest" description="Disordered" evidence="6">
    <location>
        <begin position="2135"/>
        <end position="2203"/>
    </location>
</feature>
<dbReference type="PROSITE" id="PS50002">
    <property type="entry name" value="SH3"/>
    <property type="match status" value="3"/>
</dbReference>
<feature type="compositionally biased region" description="Polar residues" evidence="6">
    <location>
        <begin position="2022"/>
        <end position="2039"/>
    </location>
</feature>
<evidence type="ECO:0000256" key="5">
    <source>
        <dbReference type="PROSITE-ProRule" id="PRU00192"/>
    </source>
</evidence>
<feature type="region of interest" description="Disordered" evidence="6">
    <location>
        <begin position="806"/>
        <end position="841"/>
    </location>
</feature>
<dbReference type="PANTHER" id="PTHR14167">
    <property type="entry name" value="SH3 DOMAIN-CONTAINING"/>
    <property type="match status" value="1"/>
</dbReference>
<dbReference type="PANTHER" id="PTHR14167:SF116">
    <property type="entry name" value="CAP, ISOFORM AC"/>
    <property type="match status" value="1"/>
</dbReference>
<protein>
    <submittedName>
        <fullName evidence="10">Uncharacterized protein LOC108676805 isoform X1</fullName>
    </submittedName>
</protein>
<dbReference type="PRINTS" id="PR00499">
    <property type="entry name" value="P67PHOX"/>
</dbReference>
<feature type="compositionally biased region" description="Polar residues" evidence="6">
    <location>
        <begin position="2448"/>
        <end position="2459"/>
    </location>
</feature>
<feature type="region of interest" description="Disordered" evidence="6">
    <location>
        <begin position="2699"/>
        <end position="2722"/>
    </location>
</feature>
<dbReference type="InterPro" id="IPR003127">
    <property type="entry name" value="SoHo_dom"/>
</dbReference>
<dbReference type="OrthoDB" id="19092at2759"/>
<feature type="compositionally biased region" description="Basic and acidic residues" evidence="6">
    <location>
        <begin position="376"/>
        <end position="392"/>
    </location>
</feature>
<accession>A0A979FT26</accession>
<dbReference type="InterPro" id="IPR050384">
    <property type="entry name" value="Endophilin_SH3RF"/>
</dbReference>
<feature type="region of interest" description="Disordered" evidence="6">
    <location>
        <begin position="3437"/>
        <end position="3466"/>
    </location>
</feature>
<dbReference type="Proteomes" id="UP000694843">
    <property type="component" value="Unplaced"/>
</dbReference>
<dbReference type="SUPFAM" id="SSF50044">
    <property type="entry name" value="SH3-domain"/>
    <property type="match status" value="3"/>
</dbReference>
<feature type="compositionally biased region" description="Basic and acidic residues" evidence="6">
    <location>
        <begin position="2330"/>
        <end position="2341"/>
    </location>
</feature>
<feature type="compositionally biased region" description="Basic and acidic residues" evidence="6">
    <location>
        <begin position="37"/>
        <end position="70"/>
    </location>
</feature>
<name>A0A979FT26_HYAAZ</name>
<feature type="region of interest" description="Disordered" evidence="6">
    <location>
        <begin position="2934"/>
        <end position="2961"/>
    </location>
</feature>
<comment type="subcellular location">
    <subcellularLocation>
        <location evidence="1">Cell junction</location>
    </subcellularLocation>
</comment>
<feature type="region of interest" description="Disordered" evidence="6">
    <location>
        <begin position="1484"/>
        <end position="1724"/>
    </location>
</feature>
<evidence type="ECO:0000256" key="3">
    <source>
        <dbReference type="ARBA" id="ARBA00022737"/>
    </source>
</evidence>
<feature type="domain" description="SoHo" evidence="8">
    <location>
        <begin position="1755"/>
        <end position="1821"/>
    </location>
</feature>
<evidence type="ECO:0000256" key="1">
    <source>
        <dbReference type="ARBA" id="ARBA00004282"/>
    </source>
</evidence>
<feature type="compositionally biased region" description="Polar residues" evidence="6">
    <location>
        <begin position="806"/>
        <end position="826"/>
    </location>
</feature>
<feature type="compositionally biased region" description="Polar residues" evidence="6">
    <location>
        <begin position="2808"/>
        <end position="2821"/>
    </location>
</feature>
<feature type="domain" description="SH3" evidence="7">
    <location>
        <begin position="3802"/>
        <end position="3862"/>
    </location>
</feature>
<feature type="compositionally biased region" description="Basic and acidic residues" evidence="6">
    <location>
        <begin position="2460"/>
        <end position="2470"/>
    </location>
</feature>
<keyword evidence="4" id="KW-0965">Cell junction</keyword>
<feature type="compositionally biased region" description="Low complexity" evidence="6">
    <location>
        <begin position="564"/>
        <end position="583"/>
    </location>
</feature>
<dbReference type="CDD" id="cd11780">
    <property type="entry name" value="SH3_Sorbs_3"/>
    <property type="match status" value="1"/>
</dbReference>
<keyword evidence="2 5" id="KW-0728">SH3 domain</keyword>
<evidence type="ECO:0000313" key="9">
    <source>
        <dbReference type="Proteomes" id="UP000694843"/>
    </source>
</evidence>
<feature type="compositionally biased region" description="Basic and acidic residues" evidence="6">
    <location>
        <begin position="1705"/>
        <end position="1717"/>
    </location>
</feature>
<dbReference type="CDD" id="cd11782">
    <property type="entry name" value="SH3_Sorbs_2"/>
    <property type="match status" value="1"/>
</dbReference>
<dbReference type="FunFam" id="2.30.30.40:FF:000001">
    <property type="entry name" value="Sorbin and SH3 domain-containing protein 1 isoform 2"/>
    <property type="match status" value="1"/>
</dbReference>
<gene>
    <name evidence="10" type="primary">LOC108676805</name>
</gene>
<dbReference type="InterPro" id="IPR001452">
    <property type="entry name" value="SH3_domain"/>
</dbReference>
<feature type="compositionally biased region" description="Polar residues" evidence="6">
    <location>
        <begin position="3413"/>
        <end position="3422"/>
    </location>
</feature>
<feature type="compositionally biased region" description="Polar residues" evidence="6">
    <location>
        <begin position="2342"/>
        <end position="2353"/>
    </location>
</feature>
<feature type="compositionally biased region" description="Basic and acidic residues" evidence="6">
    <location>
        <begin position="2708"/>
        <end position="2721"/>
    </location>
</feature>
<feature type="compositionally biased region" description="Basic residues" evidence="6">
    <location>
        <begin position="617"/>
        <end position="627"/>
    </location>
</feature>
<feature type="compositionally biased region" description="Polar residues" evidence="6">
    <location>
        <begin position="553"/>
        <end position="563"/>
    </location>
</feature>
<feature type="region of interest" description="Disordered" evidence="6">
    <location>
        <begin position="547"/>
        <end position="593"/>
    </location>
</feature>
<feature type="compositionally biased region" description="Basic and acidic residues" evidence="6">
    <location>
        <begin position="1879"/>
        <end position="1913"/>
    </location>
</feature>
<feature type="compositionally biased region" description="Acidic residues" evidence="6">
    <location>
        <begin position="2864"/>
        <end position="2873"/>
    </location>
</feature>
<evidence type="ECO:0000313" key="10">
    <source>
        <dbReference type="RefSeq" id="XP_047739295.1"/>
    </source>
</evidence>
<dbReference type="SMART" id="SM00326">
    <property type="entry name" value="SH3"/>
    <property type="match status" value="3"/>
</dbReference>
<feature type="compositionally biased region" description="Polar residues" evidence="6">
    <location>
        <begin position="3382"/>
        <end position="3391"/>
    </location>
</feature>
<feature type="compositionally biased region" description="Polar residues" evidence="6">
    <location>
        <begin position="71"/>
        <end position="96"/>
    </location>
</feature>
<feature type="region of interest" description="Disordered" evidence="6">
    <location>
        <begin position="1843"/>
        <end position="1925"/>
    </location>
</feature>
<feature type="compositionally biased region" description="Polar residues" evidence="6">
    <location>
        <begin position="116"/>
        <end position="128"/>
    </location>
</feature>
<dbReference type="Pfam" id="PF00018">
    <property type="entry name" value="SH3_1"/>
    <property type="match status" value="1"/>
</dbReference>
<keyword evidence="3" id="KW-0677">Repeat</keyword>
<feature type="region of interest" description="Disordered" evidence="6">
    <location>
        <begin position="2859"/>
        <end position="2879"/>
    </location>
</feature>
<feature type="domain" description="SH3" evidence="7">
    <location>
        <begin position="3606"/>
        <end position="3665"/>
    </location>
</feature>
<reference evidence="10" key="1">
    <citation type="submission" date="2025-08" db="UniProtKB">
        <authorList>
            <consortium name="RefSeq"/>
        </authorList>
    </citation>
    <scope>IDENTIFICATION</scope>
    <source>
        <tissue evidence="10">Whole organism</tissue>
    </source>
</reference>
<feature type="region of interest" description="Disordered" evidence="6">
    <location>
        <begin position="356"/>
        <end position="409"/>
    </location>
</feature>
<feature type="region of interest" description="Disordered" evidence="6">
    <location>
        <begin position="491"/>
        <end position="525"/>
    </location>
</feature>
<feature type="region of interest" description="Disordered" evidence="6">
    <location>
        <begin position="3374"/>
        <end position="3422"/>
    </location>
</feature>
<feature type="region of interest" description="Disordered" evidence="6">
    <location>
        <begin position="617"/>
        <end position="673"/>
    </location>
</feature>
<feature type="domain" description="SH3" evidence="7">
    <location>
        <begin position="3675"/>
        <end position="3734"/>
    </location>
</feature>
<dbReference type="PROSITE" id="PS50831">
    <property type="entry name" value="SOHO"/>
    <property type="match status" value="1"/>
</dbReference>
<feature type="region of interest" description="Disordered" evidence="6">
    <location>
        <begin position="1"/>
        <end position="135"/>
    </location>
</feature>
<feature type="region of interest" description="Disordered" evidence="6">
    <location>
        <begin position="2022"/>
        <end position="2098"/>
    </location>
</feature>
<feature type="compositionally biased region" description="Polar residues" evidence="6">
    <location>
        <begin position="1485"/>
        <end position="1516"/>
    </location>
</feature>